<keyword evidence="10" id="KW-0675">Receptor</keyword>
<evidence type="ECO:0000256" key="8">
    <source>
        <dbReference type="ARBA" id="ARBA00023134"/>
    </source>
</evidence>
<keyword evidence="4 11" id="KW-0812">Transmembrane</keyword>
<sequence length="294" mass="31692">MVEWYEPDSWVTKLFGAHLSTFILTLVVAFGLPLCLHLWLYRHRTPINTAAFVLVGPSGAGKTSLLTALETGRPLPTHPSQTSLRATLILPDNHIPFSARYRSVNDPTNAKTRGLAVTDTPGHGKLRSAAFASALAAPTNKNLRGIIYLVDAAALAAPEGLAEAAEYLHDVLLALQRRYTSAKTSKGPAATPVLVAANKLDLFTALPPQLVRAQLEQEIEKVRTARAKGILDVGASEDTVNEEHEWLGGGGEGKFEFKQMEEMNVPVEVVGGSVVGEEDGPDVNGWWAWIAAQM</sequence>
<feature type="transmembrane region" description="Helical" evidence="11">
    <location>
        <begin position="20"/>
        <end position="41"/>
    </location>
</feature>
<keyword evidence="13" id="KW-1185">Reference proteome</keyword>
<name>A0ABR3SPA1_9PEZI</name>
<evidence type="ECO:0000256" key="2">
    <source>
        <dbReference type="ARBA" id="ARBA00005619"/>
    </source>
</evidence>
<reference evidence="12 13" key="1">
    <citation type="submission" date="2024-02" db="EMBL/GenBank/DDBJ databases">
        <title>De novo assembly and annotation of 12 fungi associated with fruit tree decline syndrome in Ontario, Canada.</title>
        <authorList>
            <person name="Sulman M."/>
            <person name="Ellouze W."/>
            <person name="Ilyukhin E."/>
        </authorList>
    </citation>
    <scope>NUCLEOTIDE SEQUENCE [LARGE SCALE GENOMIC DNA]</scope>
    <source>
        <strain evidence="12 13">M1-105</strain>
    </source>
</reference>
<keyword evidence="5" id="KW-0547">Nucleotide-binding</keyword>
<evidence type="ECO:0000256" key="3">
    <source>
        <dbReference type="ARBA" id="ARBA00020256"/>
    </source>
</evidence>
<evidence type="ECO:0000256" key="5">
    <source>
        <dbReference type="ARBA" id="ARBA00022741"/>
    </source>
</evidence>
<keyword evidence="7 11" id="KW-1133">Transmembrane helix</keyword>
<evidence type="ECO:0000256" key="1">
    <source>
        <dbReference type="ARBA" id="ARBA00004389"/>
    </source>
</evidence>
<evidence type="ECO:0000256" key="10">
    <source>
        <dbReference type="ARBA" id="ARBA00023170"/>
    </source>
</evidence>
<dbReference type="EMBL" id="JAJVDC020000085">
    <property type="protein sequence ID" value="KAL1626296.1"/>
    <property type="molecule type" value="Genomic_DNA"/>
</dbReference>
<proteinExistence type="inferred from homology"/>
<evidence type="ECO:0000256" key="9">
    <source>
        <dbReference type="ARBA" id="ARBA00023136"/>
    </source>
</evidence>
<gene>
    <name evidence="12" type="ORF">SLS56_006963</name>
</gene>
<dbReference type="InterPro" id="IPR019009">
    <property type="entry name" value="SRP_receptor_beta_su"/>
</dbReference>
<keyword evidence="6" id="KW-0256">Endoplasmic reticulum</keyword>
<organism evidence="12 13">
    <name type="scientific">Neofusicoccum ribis</name>
    <dbReference type="NCBI Taxonomy" id="45134"/>
    <lineage>
        <taxon>Eukaryota</taxon>
        <taxon>Fungi</taxon>
        <taxon>Dikarya</taxon>
        <taxon>Ascomycota</taxon>
        <taxon>Pezizomycotina</taxon>
        <taxon>Dothideomycetes</taxon>
        <taxon>Dothideomycetes incertae sedis</taxon>
        <taxon>Botryosphaeriales</taxon>
        <taxon>Botryosphaeriaceae</taxon>
        <taxon>Neofusicoccum</taxon>
    </lineage>
</organism>
<evidence type="ECO:0000313" key="12">
    <source>
        <dbReference type="EMBL" id="KAL1626296.1"/>
    </source>
</evidence>
<accession>A0ABR3SPA1</accession>
<evidence type="ECO:0000313" key="13">
    <source>
        <dbReference type="Proteomes" id="UP001521116"/>
    </source>
</evidence>
<comment type="subcellular location">
    <subcellularLocation>
        <location evidence="1">Endoplasmic reticulum membrane</location>
        <topology evidence="1">Single-pass membrane protein</topology>
    </subcellularLocation>
</comment>
<dbReference type="SUPFAM" id="SSF52540">
    <property type="entry name" value="P-loop containing nucleoside triphosphate hydrolases"/>
    <property type="match status" value="1"/>
</dbReference>
<dbReference type="PRINTS" id="PR00449">
    <property type="entry name" value="RASTRNSFRMNG"/>
</dbReference>
<comment type="similarity">
    <text evidence="2">Belongs to the SRP receptor beta subunit family.</text>
</comment>
<dbReference type="Gene3D" id="3.40.50.300">
    <property type="entry name" value="P-loop containing nucleotide triphosphate hydrolases"/>
    <property type="match status" value="1"/>
</dbReference>
<dbReference type="Proteomes" id="UP001521116">
    <property type="component" value="Unassembled WGS sequence"/>
</dbReference>
<evidence type="ECO:0000256" key="7">
    <source>
        <dbReference type="ARBA" id="ARBA00022989"/>
    </source>
</evidence>
<protein>
    <recommendedName>
        <fullName evidence="3">Signal recognition particle receptor subunit beta</fullName>
    </recommendedName>
</protein>
<comment type="caution">
    <text evidence="12">The sequence shown here is derived from an EMBL/GenBank/DDBJ whole genome shotgun (WGS) entry which is preliminary data.</text>
</comment>
<dbReference type="InterPro" id="IPR027417">
    <property type="entry name" value="P-loop_NTPase"/>
</dbReference>
<keyword evidence="8" id="KW-0342">GTP-binding</keyword>
<evidence type="ECO:0000256" key="4">
    <source>
        <dbReference type="ARBA" id="ARBA00022692"/>
    </source>
</evidence>
<evidence type="ECO:0000256" key="6">
    <source>
        <dbReference type="ARBA" id="ARBA00022824"/>
    </source>
</evidence>
<dbReference type="Pfam" id="PF09439">
    <property type="entry name" value="SRPRB"/>
    <property type="match status" value="1"/>
</dbReference>
<evidence type="ECO:0000256" key="11">
    <source>
        <dbReference type="SAM" id="Phobius"/>
    </source>
</evidence>
<keyword evidence="9 11" id="KW-0472">Membrane</keyword>